<gene>
    <name evidence="2" type="ordered locus">B005_1846</name>
</gene>
<dbReference type="HOGENOM" id="CLU_3138281_0_0_11"/>
<evidence type="ECO:0000313" key="3">
    <source>
        <dbReference type="Proteomes" id="UP000003779"/>
    </source>
</evidence>
<reference evidence="3" key="2">
    <citation type="submission" date="2012-08" db="EMBL/GenBank/DDBJ databases">
        <title>Whole-genome sequence of Nocardiopsis alba strain ATCC BAA-2165 associated with honeybees.</title>
        <authorList>
            <person name="Qiao J."/>
            <person name="Chen L."/>
            <person name="Li Y."/>
            <person name="Wang J."/>
            <person name="Zhang W."/>
            <person name="Chen S."/>
        </authorList>
    </citation>
    <scope>NUCLEOTIDE SEQUENCE [LARGE SCALE GENOMIC DNA]</scope>
    <source>
        <strain evidence="3">ATCC BAA-2165 / BE74</strain>
    </source>
</reference>
<proteinExistence type="predicted"/>
<accession>J7LIW2</accession>
<sequence>MVDGGLYPEYVSVRTSSGTEGPAACPGGPDPHGPERGSHHRTTDRESPG</sequence>
<reference evidence="2 3" key="1">
    <citation type="journal article" date="2012" name="J. Bacteriol.">
        <title>Whole-Genome Sequence of Nocardiopsis alba Strain ATCC BAA-2165, Associated with Honeybees.</title>
        <authorList>
            <person name="Qiao J."/>
            <person name="Chen L."/>
            <person name="Li Y."/>
            <person name="Wang J."/>
            <person name="Zhang W."/>
            <person name="Chen S."/>
        </authorList>
    </citation>
    <scope>NUCLEOTIDE SEQUENCE [LARGE SCALE GENOMIC DNA]</scope>
    <source>
        <strain evidence="3">ATCC BAA-2165 / BE74</strain>
    </source>
</reference>
<name>J7LIW2_NOCAA</name>
<protein>
    <submittedName>
        <fullName evidence="2">Uncharacterized protein</fullName>
    </submittedName>
</protein>
<dbReference type="EMBL" id="CP003788">
    <property type="protein sequence ID" value="AFR10582.1"/>
    <property type="molecule type" value="Genomic_DNA"/>
</dbReference>
<feature type="compositionally biased region" description="Basic and acidic residues" evidence="1">
    <location>
        <begin position="32"/>
        <end position="49"/>
    </location>
</feature>
<evidence type="ECO:0000256" key="1">
    <source>
        <dbReference type="SAM" id="MobiDB-lite"/>
    </source>
</evidence>
<dbReference type="KEGG" id="nal:B005_1846"/>
<organism evidence="2 3">
    <name type="scientific">Nocardiopsis alba (strain ATCC BAA-2165 / BE74)</name>
    <dbReference type="NCBI Taxonomy" id="1205910"/>
    <lineage>
        <taxon>Bacteria</taxon>
        <taxon>Bacillati</taxon>
        <taxon>Actinomycetota</taxon>
        <taxon>Actinomycetes</taxon>
        <taxon>Streptosporangiales</taxon>
        <taxon>Nocardiopsidaceae</taxon>
        <taxon>Nocardiopsis</taxon>
    </lineage>
</organism>
<evidence type="ECO:0000313" key="2">
    <source>
        <dbReference type="EMBL" id="AFR10582.1"/>
    </source>
</evidence>
<feature type="region of interest" description="Disordered" evidence="1">
    <location>
        <begin position="1"/>
        <end position="49"/>
    </location>
</feature>
<dbReference type="STRING" id="1205910.B005_1846"/>
<dbReference type="AlphaFoldDB" id="J7LIW2"/>
<dbReference type="Proteomes" id="UP000003779">
    <property type="component" value="Chromosome"/>
</dbReference>